<feature type="compositionally biased region" description="Low complexity" evidence="24">
    <location>
        <begin position="124"/>
        <end position="141"/>
    </location>
</feature>
<dbReference type="SUPFAM" id="SSF53822">
    <property type="entry name" value="Periplasmic binding protein-like I"/>
    <property type="match status" value="1"/>
</dbReference>
<evidence type="ECO:0000256" key="11">
    <source>
        <dbReference type="ARBA" id="ARBA00023065"/>
    </source>
</evidence>
<dbReference type="GO" id="GO:0007166">
    <property type="term" value="P:cell surface receptor signaling pathway"/>
    <property type="evidence" value="ECO:0007669"/>
    <property type="project" value="UniProtKB-ARBA"/>
</dbReference>
<comment type="similarity">
    <text evidence="2">Belongs to the glutamate-gated ion channel (TC 1.A.10.1) family.</text>
</comment>
<dbReference type="PRINTS" id="PR00177">
    <property type="entry name" value="NMDARECEPTOR"/>
</dbReference>
<organism evidence="27 29">
    <name type="scientific">Adineta ricciae</name>
    <name type="common">Rotifer</name>
    <dbReference type="NCBI Taxonomy" id="249248"/>
    <lineage>
        <taxon>Eukaryota</taxon>
        <taxon>Metazoa</taxon>
        <taxon>Spiralia</taxon>
        <taxon>Gnathifera</taxon>
        <taxon>Rotifera</taxon>
        <taxon>Eurotatoria</taxon>
        <taxon>Bdelloidea</taxon>
        <taxon>Adinetida</taxon>
        <taxon>Adinetidae</taxon>
        <taxon>Adineta</taxon>
    </lineage>
</organism>
<evidence type="ECO:0000256" key="7">
    <source>
        <dbReference type="ARBA" id="ARBA00022771"/>
    </source>
</evidence>
<evidence type="ECO:0000256" key="3">
    <source>
        <dbReference type="ARBA" id="ARBA00022448"/>
    </source>
</evidence>
<dbReference type="EMBL" id="CAJNOR010000041">
    <property type="protein sequence ID" value="CAF0768793.1"/>
    <property type="molecule type" value="Genomic_DNA"/>
</dbReference>
<keyword evidence="7 23" id="KW-0863">Zinc-finger</keyword>
<keyword evidence="5 25" id="KW-0812">Transmembrane</keyword>
<dbReference type="FunFam" id="3.40.190.10:FF:000210">
    <property type="entry name" value="Glutamate receptor ionotropic, kainate 1"/>
    <property type="match status" value="1"/>
</dbReference>
<feature type="site" description="Crucial to convey clamshell closure to channel opening" evidence="21">
    <location>
        <position position="1227"/>
    </location>
</feature>
<dbReference type="SMART" id="SM00238">
    <property type="entry name" value="BIR"/>
    <property type="match status" value="3"/>
</dbReference>
<evidence type="ECO:0000256" key="17">
    <source>
        <dbReference type="ARBA" id="ARBA00023303"/>
    </source>
</evidence>
<dbReference type="PROSITE" id="PS50089">
    <property type="entry name" value="ZF_RING_2"/>
    <property type="match status" value="1"/>
</dbReference>
<dbReference type="Proteomes" id="UP000663852">
    <property type="component" value="Unassembled WGS sequence"/>
</dbReference>
<feature type="domain" description="RING-type" evidence="26">
    <location>
        <begin position="532"/>
        <end position="567"/>
    </location>
</feature>
<keyword evidence="13" id="KW-0675">Receptor</keyword>
<comment type="similarity">
    <text evidence="1">Belongs to the IAP family.</text>
</comment>
<keyword evidence="7 23" id="KW-0479">Metal-binding</keyword>
<evidence type="ECO:0000256" key="5">
    <source>
        <dbReference type="ARBA" id="ARBA00022692"/>
    </source>
</evidence>
<evidence type="ECO:0000256" key="15">
    <source>
        <dbReference type="ARBA" id="ARBA00023257"/>
    </source>
</evidence>
<dbReference type="Pfam" id="PF10613">
    <property type="entry name" value="Lig_chan-Glu_bd"/>
    <property type="match status" value="1"/>
</dbReference>
<dbReference type="EMBL" id="CAJNOJ010000084">
    <property type="protein sequence ID" value="CAF1065752.1"/>
    <property type="molecule type" value="Genomic_DNA"/>
</dbReference>
<feature type="transmembrane region" description="Helical" evidence="25">
    <location>
        <begin position="1166"/>
        <end position="1186"/>
    </location>
</feature>
<keyword evidence="22" id="KW-1015">Disulfide bond</keyword>
<dbReference type="PANTHER" id="PTHR18966">
    <property type="entry name" value="IONOTROPIC GLUTAMATE RECEPTOR"/>
    <property type="match status" value="1"/>
</dbReference>
<comment type="subcellular location">
    <subcellularLocation>
        <location evidence="18">Postsynaptic cell membrane</location>
        <topology evidence="18">Multi-pass membrane protein</topology>
    </subcellularLocation>
</comment>
<evidence type="ECO:0000256" key="9">
    <source>
        <dbReference type="ARBA" id="ARBA00022989"/>
    </source>
</evidence>
<dbReference type="Gene3D" id="3.40.50.2300">
    <property type="match status" value="2"/>
</dbReference>
<name>A0A813QLA3_ADIRI</name>
<dbReference type="Gene3D" id="3.40.190.10">
    <property type="entry name" value="Periplasmic binding protein-like II"/>
    <property type="match status" value="2"/>
</dbReference>
<keyword evidence="10" id="KW-0770">Synapse</keyword>
<dbReference type="GO" id="GO:0008270">
    <property type="term" value="F:zinc ion binding"/>
    <property type="evidence" value="ECO:0007669"/>
    <property type="project" value="UniProtKB-KW"/>
</dbReference>
<proteinExistence type="inferred from homology"/>
<feature type="binding site" evidence="20">
    <location>
        <position position="1080"/>
    </location>
    <ligand>
        <name>L-glutamate</name>
        <dbReference type="ChEBI" id="CHEBI:29985"/>
    </ligand>
</feature>
<feature type="transmembrane region" description="Helical" evidence="25">
    <location>
        <begin position="1198"/>
        <end position="1220"/>
    </location>
</feature>
<gene>
    <name evidence="28" type="ORF">EDS130_LOCUS18165</name>
    <name evidence="27" type="ORF">XAT740_LOCUS1336</name>
</gene>
<dbReference type="GO" id="GO:0045211">
    <property type="term" value="C:postsynaptic membrane"/>
    <property type="evidence" value="ECO:0007669"/>
    <property type="project" value="UniProtKB-SubCell"/>
</dbReference>
<evidence type="ECO:0000256" key="6">
    <source>
        <dbReference type="ARBA" id="ARBA00022729"/>
    </source>
</evidence>
<dbReference type="InterPro" id="IPR001370">
    <property type="entry name" value="BIR_rpt"/>
</dbReference>
<dbReference type="Pfam" id="PF00653">
    <property type="entry name" value="BIR"/>
    <property type="match status" value="3"/>
</dbReference>
<evidence type="ECO:0000256" key="16">
    <source>
        <dbReference type="ARBA" id="ARBA00023286"/>
    </source>
</evidence>
<feature type="binding site" evidence="20">
    <location>
        <position position="1298"/>
    </location>
    <ligand>
        <name>L-glutamate</name>
        <dbReference type="ChEBI" id="CHEBI:29985"/>
    </ligand>
</feature>
<evidence type="ECO:0000259" key="26">
    <source>
        <dbReference type="PROSITE" id="PS50089"/>
    </source>
</evidence>
<evidence type="ECO:0000256" key="14">
    <source>
        <dbReference type="ARBA" id="ARBA00023180"/>
    </source>
</evidence>
<feature type="binding site" evidence="20">
    <location>
        <position position="1085"/>
    </location>
    <ligand>
        <name>L-glutamate</name>
        <dbReference type="ChEBI" id="CHEBI:29985"/>
    </ligand>
</feature>
<evidence type="ECO:0000256" key="22">
    <source>
        <dbReference type="PIRSR" id="PIRSR601508-3"/>
    </source>
</evidence>
<evidence type="ECO:0000256" key="10">
    <source>
        <dbReference type="ARBA" id="ARBA00023018"/>
    </source>
</evidence>
<evidence type="ECO:0000256" key="23">
    <source>
        <dbReference type="PROSITE-ProRule" id="PRU00175"/>
    </source>
</evidence>
<dbReference type="GO" id="GO:0005230">
    <property type="term" value="F:extracellular ligand-gated monoatomic ion channel activity"/>
    <property type="evidence" value="ECO:0007669"/>
    <property type="project" value="UniProtKB-ARBA"/>
</dbReference>
<feature type="transmembrane region" description="Helical" evidence="25">
    <location>
        <begin position="1387"/>
        <end position="1409"/>
    </location>
</feature>
<keyword evidence="14" id="KW-0325">Glycoprotein</keyword>
<keyword evidence="4" id="KW-1003">Cell membrane</keyword>
<sequence length="1478" mass="167930">MSSALSTSPKTLYELLHKNEAMDTRRKTSIKRKDEMTKSTTVHTRIAELRKSTTKHGVYSVCELASYGFEYTGEGDTAICDSCGLKISDLTLDVNPKTIHFERSPDCSFLKSLKLKSPELIHHSTSSSSLATTAHNSSSSNESEKPSKRIKIEPNELMSSVNMLYETSSLQQVRRRTFSHWPSRTIPSVAQMIEAGFFNCNVGDRVICLYCNLICQQWTDNDDPCEIHKLCSPTCPYVCAKLKHPTGTNGQIPPSINSAPISSSDSVTDVNHPAYSEIYERYKSFETWPDERYPSVCTFVRAGFFYTGSNKIVTCFHCNGSLQNLAPNDDPMVEHVQCFPQCPYAKQVCGSDSHMKIQELKRTKQESVFERQPQNPTSLAVSTEQLSIPDQATLDVLLEARLDLPVSRRLLNEGFAFSIVSQCWKNQLELKKVDFADDLELYIACVILQKQNEHNNKGDKSIVIPKIIKKQNESRSEMINVTTENSSSMIETASRHRKDFPPDKQSTVTNLSRGPGVVNENRSSCSFQANPCAICLTEQRQLVCLPCGHLAVCTQCGPTQSLCPICRKTISWFVDEKSTNNEAANTFIQALTAATNLTEGFLWPKGQYTFQSIHENVNNDNIYASVHQICNRLESGAIGTISNINNAKTRLLEIFMRRLHISMVSLNYFNYNKQEFPPLNKFYHLTMKIDLLPALAACIRRYKVMKLFYIFEGDEAFERYQAMMVAQAREKSYDILDIQGRHLIDSTNSNHTRNLLQSVEIHDRGSKEERYIVLDLYDINSYVKLLMQIRHHGMTTPHYHYILMSLEANRIDMRTFRYGGVNVTYFLPKSAYKLNSSFDLTGQDRLSLPSFEKKALADTLYLYMRAIMSLDERTRAKIIDSDSTDDNFDHLKIECRSKGKHRSHEAFGDKLFQTMRSISFEGYSGNVAFNEYGERLNYTLNVYQVTMNRLPRHIGNFTHDEFAFDDLRVFEGRQAHDFDKGKERIISTIIDEPFTMLNTTALGNMTVSEATGQYFTFDQLHGYCIDLARLICEQKLEIPCKFRIVKDNSFGNKPTNSQPWTGMVGELVRHEVDLAIAPLTITSQRESVVDFSKPWMNLGISILISKPEKIAPGIFSFMAPLSKEIWMCVTFAYIGVSVILFLVSRFSPYEWSMEDEETFQLSNKFSILNTLFFALAAFMQQGVDFIPRSISGRLVAGVWWYFSMILVSSYTANLAAFLTVERMVTPIESAEDLARQTKIRYGIVRGGSTQSFFEKSDVKVFQRMWTYMQQSDDVFVSTNEEGINKVRKSRGRYAFLLESTKNEYINERAPCDTMKIGINLDSKGYGIATPVGSELREAVNIAILEMSEDGSLNKLKRKWWFDRSECHSASTKDSKQSNALNLVNVAGIFYILIVGLTLAIIIAVLEFSIKAKREAKETRNNIFDVMKRNMRLSIAGVDLNDTPTAQFIYKCPPPDPFQSSEQLFEENGHIAAGSHSQV</sequence>
<dbReference type="FunFam" id="1.10.287.70:FF:000064">
    <property type="entry name" value="Glutamate receptor ionotropic, kainate"/>
    <property type="match status" value="1"/>
</dbReference>
<feature type="transmembrane region" description="Helical" evidence="25">
    <location>
        <begin position="1125"/>
        <end position="1146"/>
    </location>
</feature>
<evidence type="ECO:0000256" key="4">
    <source>
        <dbReference type="ARBA" id="ARBA00022475"/>
    </source>
</evidence>
<dbReference type="GO" id="GO:0034702">
    <property type="term" value="C:monoatomic ion channel complex"/>
    <property type="evidence" value="ECO:0007669"/>
    <property type="project" value="UniProtKB-ARBA"/>
</dbReference>
<evidence type="ECO:0000313" key="29">
    <source>
        <dbReference type="Proteomes" id="UP000663828"/>
    </source>
</evidence>
<evidence type="ECO:0000256" key="8">
    <source>
        <dbReference type="ARBA" id="ARBA00022833"/>
    </source>
</evidence>
<dbReference type="Pfam" id="PF00060">
    <property type="entry name" value="Lig_chan"/>
    <property type="match status" value="1"/>
</dbReference>
<keyword evidence="11" id="KW-0406">Ion transport</keyword>
<evidence type="ECO:0000256" key="18">
    <source>
        <dbReference type="ARBA" id="ARBA00034104"/>
    </source>
</evidence>
<keyword evidence="15" id="KW-0628">Postsynaptic cell membrane</keyword>
<dbReference type="InterPro" id="IPR013083">
    <property type="entry name" value="Znf_RING/FYVE/PHD"/>
</dbReference>
<dbReference type="SMART" id="SM00184">
    <property type="entry name" value="RING"/>
    <property type="match status" value="1"/>
</dbReference>
<reference evidence="27" key="1">
    <citation type="submission" date="2021-02" db="EMBL/GenBank/DDBJ databases">
        <authorList>
            <person name="Nowell W R."/>
        </authorList>
    </citation>
    <scope>NUCLEOTIDE SEQUENCE</scope>
</reference>
<protein>
    <recommendedName>
        <fullName evidence="19">Glutamate receptor 1</fullName>
    </recommendedName>
</protein>
<dbReference type="InterPro" id="IPR001828">
    <property type="entry name" value="ANF_lig-bd_rcpt"/>
</dbReference>
<evidence type="ECO:0000256" key="25">
    <source>
        <dbReference type="SAM" id="Phobius"/>
    </source>
</evidence>
<dbReference type="SUPFAM" id="SSF57924">
    <property type="entry name" value="Inhibitor of apoptosis (IAP) repeat"/>
    <property type="match status" value="3"/>
</dbReference>
<dbReference type="GO" id="GO:0004888">
    <property type="term" value="F:transmembrane signaling receptor activity"/>
    <property type="evidence" value="ECO:0007669"/>
    <property type="project" value="UniProtKB-ARBA"/>
</dbReference>
<dbReference type="InterPro" id="IPR015683">
    <property type="entry name" value="Ionotropic_Glu_rcpt"/>
</dbReference>
<feature type="region of interest" description="Disordered" evidence="24">
    <location>
        <begin position="124"/>
        <end position="151"/>
    </location>
</feature>
<evidence type="ECO:0000256" key="24">
    <source>
        <dbReference type="SAM" id="MobiDB-lite"/>
    </source>
</evidence>
<evidence type="ECO:0000313" key="28">
    <source>
        <dbReference type="EMBL" id="CAF1065752.1"/>
    </source>
</evidence>
<dbReference type="FunFam" id="3.40.190.10:FF:000087">
    <property type="entry name" value="glutamate receptor 4 isoform X2"/>
    <property type="match status" value="1"/>
</dbReference>
<keyword evidence="9 25" id="KW-1133">Transmembrane helix</keyword>
<feature type="binding site" evidence="20">
    <location>
        <position position="1078"/>
    </location>
    <ligand>
        <name>L-glutamate</name>
        <dbReference type="ChEBI" id="CHEBI:29985"/>
    </ligand>
</feature>
<dbReference type="Gene3D" id="3.30.40.10">
    <property type="entry name" value="Zinc/RING finger domain, C3HC4 (zinc finger)"/>
    <property type="match status" value="1"/>
</dbReference>
<evidence type="ECO:0000256" key="21">
    <source>
        <dbReference type="PIRSR" id="PIRSR601508-2"/>
    </source>
</evidence>
<keyword evidence="12 25" id="KW-0472">Membrane</keyword>
<dbReference type="Proteomes" id="UP000663828">
    <property type="component" value="Unassembled WGS sequence"/>
</dbReference>
<dbReference type="SMART" id="SM00079">
    <property type="entry name" value="PBPe"/>
    <property type="match status" value="1"/>
</dbReference>
<evidence type="ECO:0000256" key="1">
    <source>
        <dbReference type="ARBA" id="ARBA00006672"/>
    </source>
</evidence>
<feature type="disulfide bond" evidence="22">
    <location>
        <begin position="630"/>
        <end position="895"/>
    </location>
</feature>
<dbReference type="InterPro" id="IPR019594">
    <property type="entry name" value="Glu/Gly-bd"/>
</dbReference>
<feature type="binding site" evidence="20">
    <location>
        <position position="1248"/>
    </location>
    <ligand>
        <name>L-glutamate</name>
        <dbReference type="ChEBI" id="CHEBI:29985"/>
    </ligand>
</feature>
<dbReference type="CDD" id="cd00022">
    <property type="entry name" value="BIR"/>
    <property type="match status" value="2"/>
</dbReference>
<dbReference type="Pfam" id="PF01094">
    <property type="entry name" value="ANF_receptor"/>
    <property type="match status" value="1"/>
</dbReference>
<comment type="caution">
    <text evidence="27">The sequence shown here is derived from an EMBL/GenBank/DDBJ whole genome shotgun (WGS) entry which is preliminary data.</text>
</comment>
<dbReference type="PROSITE" id="PS50143">
    <property type="entry name" value="BIR_REPEAT_2"/>
    <property type="match status" value="3"/>
</dbReference>
<evidence type="ECO:0000256" key="2">
    <source>
        <dbReference type="ARBA" id="ARBA00008685"/>
    </source>
</evidence>
<keyword evidence="6" id="KW-0732">Signal</keyword>
<dbReference type="InterPro" id="IPR001841">
    <property type="entry name" value="Znf_RING"/>
</dbReference>
<dbReference type="Gene3D" id="1.10.287.70">
    <property type="match status" value="1"/>
</dbReference>
<feature type="binding site" evidence="20">
    <location>
        <position position="1249"/>
    </location>
    <ligand>
        <name>L-glutamate</name>
        <dbReference type="ChEBI" id="CHEBI:29985"/>
    </ligand>
</feature>
<dbReference type="InterPro" id="IPR001320">
    <property type="entry name" value="Iontro_rcpt_C"/>
</dbReference>
<dbReference type="SMART" id="SM00918">
    <property type="entry name" value="Lig_chan-Glu_bd"/>
    <property type="match status" value="1"/>
</dbReference>
<dbReference type="OrthoDB" id="5984008at2759"/>
<accession>A0A813QLA3</accession>
<feature type="disulfide bond" evidence="22">
    <location>
        <begin position="1311"/>
        <end position="1366"/>
    </location>
</feature>
<evidence type="ECO:0000313" key="27">
    <source>
        <dbReference type="EMBL" id="CAF0768793.1"/>
    </source>
</evidence>
<dbReference type="InterPro" id="IPR001508">
    <property type="entry name" value="Iono_Glu_rcpt_met"/>
</dbReference>
<evidence type="ECO:0000256" key="19">
    <source>
        <dbReference type="ARBA" id="ARBA00072754"/>
    </source>
</evidence>
<keyword evidence="17" id="KW-0407">Ion channel</keyword>
<feature type="compositionally biased region" description="Basic and acidic residues" evidence="24">
    <location>
        <begin position="142"/>
        <end position="151"/>
    </location>
</feature>
<keyword evidence="3" id="KW-0813">Transport</keyword>
<dbReference type="Pfam" id="PF13920">
    <property type="entry name" value="zf-C3HC4_3"/>
    <property type="match status" value="1"/>
</dbReference>
<dbReference type="Gene3D" id="1.10.1170.10">
    <property type="entry name" value="Inhibitor Of Apoptosis Protein (2mihbC-IAP-1), Chain A"/>
    <property type="match status" value="3"/>
</dbReference>
<dbReference type="SUPFAM" id="SSF53850">
    <property type="entry name" value="Periplasmic binding protein-like II"/>
    <property type="match status" value="1"/>
</dbReference>
<evidence type="ECO:0000256" key="20">
    <source>
        <dbReference type="PIRSR" id="PIRSR601508-1"/>
    </source>
</evidence>
<dbReference type="InterPro" id="IPR028082">
    <property type="entry name" value="Peripla_BP_I"/>
</dbReference>
<keyword evidence="29" id="KW-1185">Reference proteome</keyword>
<evidence type="ECO:0000256" key="13">
    <source>
        <dbReference type="ARBA" id="ARBA00023170"/>
    </source>
</evidence>
<keyword evidence="16" id="KW-1071">Ligand-gated ion channel</keyword>
<evidence type="ECO:0000256" key="12">
    <source>
        <dbReference type="ARBA" id="ARBA00023136"/>
    </source>
</evidence>
<keyword evidence="8" id="KW-0862">Zinc</keyword>